<dbReference type="Pfam" id="PF00083">
    <property type="entry name" value="Sugar_tr"/>
    <property type="match status" value="1"/>
</dbReference>
<keyword evidence="4 6" id="KW-1133">Transmembrane helix</keyword>
<feature type="transmembrane region" description="Helical" evidence="6">
    <location>
        <begin position="178"/>
        <end position="200"/>
    </location>
</feature>
<keyword evidence="3 6" id="KW-0812">Transmembrane</keyword>
<feature type="transmembrane region" description="Helical" evidence="6">
    <location>
        <begin position="390"/>
        <end position="413"/>
    </location>
</feature>
<feature type="transmembrane region" description="Helical" evidence="6">
    <location>
        <begin position="366"/>
        <end position="384"/>
    </location>
</feature>
<dbReference type="AlphaFoldDB" id="A0AAV8E4M0"/>
<dbReference type="InterPro" id="IPR036259">
    <property type="entry name" value="MFS_trans_sf"/>
</dbReference>
<keyword evidence="9" id="KW-1185">Reference proteome</keyword>
<dbReference type="PROSITE" id="PS50850">
    <property type="entry name" value="MFS"/>
    <property type="match status" value="1"/>
</dbReference>
<feature type="transmembrane region" description="Helical" evidence="6">
    <location>
        <begin position="425"/>
        <end position="449"/>
    </location>
</feature>
<dbReference type="EMBL" id="JAMFTS010000003">
    <property type="protein sequence ID" value="KAJ4773343.1"/>
    <property type="molecule type" value="Genomic_DNA"/>
</dbReference>
<feature type="transmembrane region" description="Helical" evidence="6">
    <location>
        <begin position="117"/>
        <end position="139"/>
    </location>
</feature>
<keyword evidence="2" id="KW-0813">Transport</keyword>
<dbReference type="Gene3D" id="1.20.1250.20">
    <property type="entry name" value="MFS general substrate transporter like domains"/>
    <property type="match status" value="1"/>
</dbReference>
<feature type="domain" description="Major facilitator superfamily (MFS) profile" evidence="7">
    <location>
        <begin position="27"/>
        <end position="479"/>
    </location>
</feature>
<evidence type="ECO:0000313" key="9">
    <source>
        <dbReference type="Proteomes" id="UP001140206"/>
    </source>
</evidence>
<evidence type="ECO:0000256" key="4">
    <source>
        <dbReference type="ARBA" id="ARBA00022989"/>
    </source>
</evidence>
<keyword evidence="5 6" id="KW-0472">Membrane</keyword>
<feature type="transmembrane region" description="Helical" evidence="6">
    <location>
        <begin position="151"/>
        <end position="172"/>
    </location>
</feature>
<comment type="caution">
    <text evidence="8">The sequence shown here is derived from an EMBL/GenBank/DDBJ whole genome shotgun (WGS) entry which is preliminary data.</text>
</comment>
<dbReference type="GO" id="GO:0022857">
    <property type="term" value="F:transmembrane transporter activity"/>
    <property type="evidence" value="ECO:0007669"/>
    <property type="project" value="InterPro"/>
</dbReference>
<evidence type="ECO:0000256" key="5">
    <source>
        <dbReference type="ARBA" id="ARBA00023136"/>
    </source>
</evidence>
<dbReference type="InterPro" id="IPR005828">
    <property type="entry name" value="MFS_sugar_transport-like"/>
</dbReference>
<dbReference type="PANTHER" id="PTHR23511">
    <property type="entry name" value="SYNAPTIC VESICLE GLYCOPROTEIN 2"/>
    <property type="match status" value="1"/>
</dbReference>
<comment type="subcellular location">
    <subcellularLocation>
        <location evidence="1">Membrane</location>
        <topology evidence="1">Multi-pass membrane protein</topology>
    </subcellularLocation>
</comment>
<dbReference type="Proteomes" id="UP001140206">
    <property type="component" value="Chromosome 3"/>
</dbReference>
<feature type="transmembrane region" description="Helical" evidence="6">
    <location>
        <begin position="65"/>
        <end position="85"/>
    </location>
</feature>
<evidence type="ECO:0000256" key="6">
    <source>
        <dbReference type="SAM" id="Phobius"/>
    </source>
</evidence>
<feature type="transmembrane region" description="Helical" evidence="6">
    <location>
        <begin position="337"/>
        <end position="359"/>
    </location>
</feature>
<dbReference type="SUPFAM" id="SSF103473">
    <property type="entry name" value="MFS general substrate transporter"/>
    <property type="match status" value="1"/>
</dbReference>
<protein>
    <submittedName>
        <fullName evidence="8">Synaptic vesicle 2-related protein</fullName>
    </submittedName>
</protein>
<evidence type="ECO:0000256" key="1">
    <source>
        <dbReference type="ARBA" id="ARBA00004141"/>
    </source>
</evidence>
<accession>A0AAV8E4M0</accession>
<dbReference type="GO" id="GO:0016020">
    <property type="term" value="C:membrane"/>
    <property type="evidence" value="ECO:0007669"/>
    <property type="project" value="UniProtKB-SubCell"/>
</dbReference>
<evidence type="ECO:0000313" key="8">
    <source>
        <dbReference type="EMBL" id="KAJ4773343.1"/>
    </source>
</evidence>
<sequence length="508" mass="55389">MMSNGKATYTVDEALISMGFGKFQIFVLAYSGMAKISEAMEMMLLSFVGPSVQAEWGLSAQEESLITSAVFIGVLVGAYSWGIVSDNYGRRVGFNFTALVTGGAGLLSAFAPNYLTLIVFRFMVGVGLGGGPVLASWFLEFIPAPSRGTWMVVFSGFWAVGTILEASLAWLVMPAFGWRWLLTLSSLPSFALLLFFPITLESPRYLCMKGRTNDATQVLATMARVNQVSLPPGKLVVGTHKSEEDEQELDELLPVASESVEPIRDRNEIGGLNAVLKLLGPNLLRPTILLWTVFLAQAFLYYGLVLLTSELSNGNRDCGFEDKEAVHHVSHVTDRNLYKSVFITSFGEFPGLFLSAAIVDKIGRKLSMSLMLFLSCFFIAPLLFPQSDGLITACLFCTRLCISSCFTILHIYAPEIYPTAVRTTGVGFATSVARFGGILCPLVAVTMVHSCHQSLAILIFELVMFLTVGLMGSFGREQYQLGDTKLQRKKIPLPGLENPGLSGESRVS</sequence>
<name>A0AAV8E4M0_9POAL</name>
<evidence type="ECO:0000256" key="2">
    <source>
        <dbReference type="ARBA" id="ARBA00022448"/>
    </source>
</evidence>
<dbReference type="Pfam" id="PF07690">
    <property type="entry name" value="MFS_1"/>
    <property type="match status" value="1"/>
</dbReference>
<evidence type="ECO:0000259" key="7">
    <source>
        <dbReference type="PROSITE" id="PS50850"/>
    </source>
</evidence>
<feature type="transmembrane region" description="Helical" evidence="6">
    <location>
        <begin position="455"/>
        <end position="475"/>
    </location>
</feature>
<organism evidence="8 9">
    <name type="scientific">Rhynchospora pubera</name>
    <dbReference type="NCBI Taxonomy" id="906938"/>
    <lineage>
        <taxon>Eukaryota</taxon>
        <taxon>Viridiplantae</taxon>
        <taxon>Streptophyta</taxon>
        <taxon>Embryophyta</taxon>
        <taxon>Tracheophyta</taxon>
        <taxon>Spermatophyta</taxon>
        <taxon>Magnoliopsida</taxon>
        <taxon>Liliopsida</taxon>
        <taxon>Poales</taxon>
        <taxon>Cyperaceae</taxon>
        <taxon>Cyperoideae</taxon>
        <taxon>Rhynchosporeae</taxon>
        <taxon>Rhynchospora</taxon>
    </lineage>
</organism>
<proteinExistence type="predicted"/>
<dbReference type="PANTHER" id="PTHR23511:SF5">
    <property type="entry name" value="MAJOR FACILITATOR-TYPE TRANSPORTER HXNZ-RELATED"/>
    <property type="match status" value="1"/>
</dbReference>
<dbReference type="InterPro" id="IPR011701">
    <property type="entry name" value="MFS"/>
</dbReference>
<feature type="transmembrane region" description="Helical" evidence="6">
    <location>
        <begin position="288"/>
        <end position="307"/>
    </location>
</feature>
<dbReference type="FunFam" id="1.20.1250.20:FF:000232">
    <property type="entry name" value="Organic cation/carnitine transporter 7"/>
    <property type="match status" value="1"/>
</dbReference>
<dbReference type="InterPro" id="IPR020846">
    <property type="entry name" value="MFS_dom"/>
</dbReference>
<reference evidence="8" key="1">
    <citation type="submission" date="2022-08" db="EMBL/GenBank/DDBJ databases">
        <authorList>
            <person name="Marques A."/>
        </authorList>
    </citation>
    <scope>NUCLEOTIDE SEQUENCE</scope>
    <source>
        <strain evidence="8">RhyPub2mFocal</strain>
        <tissue evidence="8">Leaves</tissue>
    </source>
</reference>
<gene>
    <name evidence="8" type="ORF">LUZ62_057600</name>
</gene>
<feature type="transmembrane region" description="Helical" evidence="6">
    <location>
        <begin position="92"/>
        <end position="111"/>
    </location>
</feature>
<evidence type="ECO:0000256" key="3">
    <source>
        <dbReference type="ARBA" id="ARBA00022692"/>
    </source>
</evidence>